<dbReference type="GO" id="GO:0003700">
    <property type="term" value="F:DNA-binding transcription factor activity"/>
    <property type="evidence" value="ECO:0007669"/>
    <property type="project" value="InterPro"/>
</dbReference>
<dbReference type="Pfam" id="PF00126">
    <property type="entry name" value="HTH_1"/>
    <property type="match status" value="1"/>
</dbReference>
<dbReference type="InterPro" id="IPR036388">
    <property type="entry name" value="WH-like_DNA-bd_sf"/>
</dbReference>
<keyword evidence="4" id="KW-0804">Transcription</keyword>
<accession>A0A1M7QX56</accession>
<organism evidence="6 7">
    <name type="scientific">Duganella sacchari</name>
    <dbReference type="NCBI Taxonomy" id="551987"/>
    <lineage>
        <taxon>Bacteria</taxon>
        <taxon>Pseudomonadati</taxon>
        <taxon>Pseudomonadota</taxon>
        <taxon>Betaproteobacteria</taxon>
        <taxon>Burkholderiales</taxon>
        <taxon>Oxalobacteraceae</taxon>
        <taxon>Telluria group</taxon>
        <taxon>Duganella</taxon>
    </lineage>
</organism>
<dbReference type="Gene3D" id="1.10.10.10">
    <property type="entry name" value="Winged helix-like DNA-binding domain superfamily/Winged helix DNA-binding domain"/>
    <property type="match status" value="1"/>
</dbReference>
<gene>
    <name evidence="6" type="ORF">SAMN05192549_108191</name>
</gene>
<dbReference type="STRING" id="551987.SAMN05192549_108191"/>
<dbReference type="OrthoDB" id="9786526at2"/>
<dbReference type="InterPro" id="IPR005119">
    <property type="entry name" value="LysR_subst-bd"/>
</dbReference>
<dbReference type="Pfam" id="PF03466">
    <property type="entry name" value="LysR_substrate"/>
    <property type="match status" value="1"/>
</dbReference>
<dbReference type="Gene3D" id="3.40.190.10">
    <property type="entry name" value="Periplasmic binding protein-like II"/>
    <property type="match status" value="2"/>
</dbReference>
<dbReference type="PANTHER" id="PTHR30537:SF20">
    <property type="entry name" value="TRANSCRIPTIONAL REGULATORY PROTEIN"/>
    <property type="match status" value="1"/>
</dbReference>
<dbReference type="SUPFAM" id="SSF46785">
    <property type="entry name" value="Winged helix' DNA-binding domain"/>
    <property type="match status" value="1"/>
</dbReference>
<sequence>MKLALDELSVFLAVVDSGSLTAAAERLGQPVSTISRLLARLEDKLQTTLLRRTTRRLDLTDEGHDFVKDARAILESVRVAEDRAMERRGQLAGPLRVDAVTPFMLHVLVPLMPGYRTLHPKVELNLSSNEGFIDLLERRVDLAIRIGELKDSTLYSRLLGHSRIRLLASPGYLRRRGVPHTVADLAQHELLGFSEPEILNQWPLLHPDGKPVRITPTLASASGETLRQLALQDMGIVSISDFMSALDVSAGRLVEVLPQLMQEKLKPIHAVYYQHSTVSAKIASMVNYLAEAMRVPETVWPSLTTR</sequence>
<dbReference type="GO" id="GO:0043565">
    <property type="term" value="F:sequence-specific DNA binding"/>
    <property type="evidence" value="ECO:0007669"/>
    <property type="project" value="TreeGrafter"/>
</dbReference>
<evidence type="ECO:0000256" key="3">
    <source>
        <dbReference type="ARBA" id="ARBA00023125"/>
    </source>
</evidence>
<dbReference type="SUPFAM" id="SSF53850">
    <property type="entry name" value="Periplasmic binding protein-like II"/>
    <property type="match status" value="1"/>
</dbReference>
<evidence type="ECO:0000256" key="2">
    <source>
        <dbReference type="ARBA" id="ARBA00023015"/>
    </source>
</evidence>
<dbReference type="InterPro" id="IPR036390">
    <property type="entry name" value="WH_DNA-bd_sf"/>
</dbReference>
<feature type="domain" description="HTH lysR-type" evidence="5">
    <location>
        <begin position="1"/>
        <end position="60"/>
    </location>
</feature>
<dbReference type="AlphaFoldDB" id="A0A1M7QX56"/>
<keyword evidence="7" id="KW-1185">Reference proteome</keyword>
<proteinExistence type="inferred from homology"/>
<dbReference type="RefSeq" id="WP_072786971.1">
    <property type="nucleotide sequence ID" value="NZ_FRCX01000008.1"/>
</dbReference>
<dbReference type="InterPro" id="IPR000847">
    <property type="entry name" value="LysR_HTH_N"/>
</dbReference>
<name>A0A1M7QX56_9BURK</name>
<reference evidence="7" key="1">
    <citation type="submission" date="2016-11" db="EMBL/GenBank/DDBJ databases">
        <authorList>
            <person name="Varghese N."/>
            <person name="Submissions S."/>
        </authorList>
    </citation>
    <scope>NUCLEOTIDE SEQUENCE [LARGE SCALE GENOMIC DNA]</scope>
    <source>
        <strain evidence="7">Sac-22</strain>
    </source>
</reference>
<dbReference type="InterPro" id="IPR058163">
    <property type="entry name" value="LysR-type_TF_proteobact-type"/>
</dbReference>
<evidence type="ECO:0000313" key="6">
    <source>
        <dbReference type="EMBL" id="SHN36544.1"/>
    </source>
</evidence>
<dbReference type="FunFam" id="1.10.10.10:FF:000001">
    <property type="entry name" value="LysR family transcriptional regulator"/>
    <property type="match status" value="1"/>
</dbReference>
<evidence type="ECO:0000259" key="5">
    <source>
        <dbReference type="PROSITE" id="PS50931"/>
    </source>
</evidence>
<dbReference type="EMBL" id="FRCX01000008">
    <property type="protein sequence ID" value="SHN36544.1"/>
    <property type="molecule type" value="Genomic_DNA"/>
</dbReference>
<evidence type="ECO:0000256" key="4">
    <source>
        <dbReference type="ARBA" id="ARBA00023163"/>
    </source>
</evidence>
<dbReference type="GO" id="GO:0006351">
    <property type="term" value="P:DNA-templated transcription"/>
    <property type="evidence" value="ECO:0007669"/>
    <property type="project" value="TreeGrafter"/>
</dbReference>
<evidence type="ECO:0000256" key="1">
    <source>
        <dbReference type="ARBA" id="ARBA00009437"/>
    </source>
</evidence>
<dbReference type="Proteomes" id="UP000184339">
    <property type="component" value="Unassembled WGS sequence"/>
</dbReference>
<evidence type="ECO:0000313" key="7">
    <source>
        <dbReference type="Proteomes" id="UP000184339"/>
    </source>
</evidence>
<dbReference type="PANTHER" id="PTHR30537">
    <property type="entry name" value="HTH-TYPE TRANSCRIPTIONAL REGULATOR"/>
    <property type="match status" value="1"/>
</dbReference>
<comment type="similarity">
    <text evidence="1">Belongs to the LysR transcriptional regulatory family.</text>
</comment>
<protein>
    <submittedName>
        <fullName evidence="6">DNA-binding transcriptional regulator, LysR family</fullName>
    </submittedName>
</protein>
<dbReference type="PROSITE" id="PS50931">
    <property type="entry name" value="HTH_LYSR"/>
    <property type="match status" value="1"/>
</dbReference>
<keyword evidence="3 6" id="KW-0238">DNA-binding</keyword>
<keyword evidence="2" id="KW-0805">Transcription regulation</keyword>